<dbReference type="EMBL" id="JBIPKE010000012">
    <property type="protein sequence ID" value="MFH6982699.1"/>
    <property type="molecule type" value="Genomic_DNA"/>
</dbReference>
<keyword evidence="4" id="KW-0804">Transcription</keyword>
<dbReference type="InterPro" id="IPR013325">
    <property type="entry name" value="RNA_pol_sigma_r2"/>
</dbReference>
<dbReference type="SUPFAM" id="SSF88946">
    <property type="entry name" value="Sigma2 domain of RNA polymerase sigma factors"/>
    <property type="match status" value="1"/>
</dbReference>
<gene>
    <name evidence="7" type="ORF">ACHKAR_04570</name>
</gene>
<dbReference type="InterPro" id="IPR007627">
    <property type="entry name" value="RNA_pol_sigma70_r2"/>
</dbReference>
<protein>
    <submittedName>
        <fullName evidence="7">RNA polymerase sigma-70 factor</fullName>
    </submittedName>
</protein>
<dbReference type="InterPro" id="IPR036388">
    <property type="entry name" value="WH-like_DNA-bd_sf"/>
</dbReference>
<dbReference type="InterPro" id="IPR039425">
    <property type="entry name" value="RNA_pol_sigma-70-like"/>
</dbReference>
<accession>A0ABW7N7M7</accession>
<dbReference type="Pfam" id="PF04542">
    <property type="entry name" value="Sigma70_r2"/>
    <property type="match status" value="1"/>
</dbReference>
<dbReference type="NCBIfam" id="TIGR02985">
    <property type="entry name" value="Sig70_bacteroi1"/>
    <property type="match status" value="1"/>
</dbReference>
<proteinExistence type="inferred from homology"/>
<evidence type="ECO:0000259" key="5">
    <source>
        <dbReference type="Pfam" id="PF04542"/>
    </source>
</evidence>
<feature type="domain" description="RNA polymerase sigma-70 region 2" evidence="5">
    <location>
        <begin position="25"/>
        <end position="88"/>
    </location>
</feature>
<dbReference type="Gene3D" id="1.10.1740.10">
    <property type="match status" value="1"/>
</dbReference>
<keyword evidence="8" id="KW-1185">Reference proteome</keyword>
<reference evidence="7 8" key="1">
    <citation type="journal article" date="2013" name="Int. J. Syst. Evol. Microbiol.">
        <title>Marinoscillum luteum sp. nov., isolated from marine sediment.</title>
        <authorList>
            <person name="Cha I.T."/>
            <person name="Park S.J."/>
            <person name="Kim S.J."/>
            <person name="Kim J.G."/>
            <person name="Jung M.Y."/>
            <person name="Shin K.S."/>
            <person name="Kwon K.K."/>
            <person name="Yang S.H."/>
            <person name="Seo Y.S."/>
            <person name="Rhee S.K."/>
        </authorList>
    </citation>
    <scope>NUCLEOTIDE SEQUENCE [LARGE SCALE GENOMIC DNA]</scope>
    <source>
        <strain evidence="7 8">KCTC 23939</strain>
    </source>
</reference>
<evidence type="ECO:0000259" key="6">
    <source>
        <dbReference type="Pfam" id="PF08281"/>
    </source>
</evidence>
<dbReference type="NCBIfam" id="TIGR02937">
    <property type="entry name" value="sigma70-ECF"/>
    <property type="match status" value="1"/>
</dbReference>
<dbReference type="Gene3D" id="1.10.10.10">
    <property type="entry name" value="Winged helix-like DNA-binding domain superfamily/Winged helix DNA-binding domain"/>
    <property type="match status" value="1"/>
</dbReference>
<evidence type="ECO:0000313" key="7">
    <source>
        <dbReference type="EMBL" id="MFH6982699.1"/>
    </source>
</evidence>
<dbReference type="PANTHER" id="PTHR43133">
    <property type="entry name" value="RNA POLYMERASE ECF-TYPE SIGMA FACTO"/>
    <property type="match status" value="1"/>
</dbReference>
<name>A0ABW7N7M7_9BACT</name>
<evidence type="ECO:0000256" key="2">
    <source>
        <dbReference type="ARBA" id="ARBA00023015"/>
    </source>
</evidence>
<dbReference type="Pfam" id="PF08281">
    <property type="entry name" value="Sigma70_r4_2"/>
    <property type="match status" value="1"/>
</dbReference>
<evidence type="ECO:0000313" key="8">
    <source>
        <dbReference type="Proteomes" id="UP001610063"/>
    </source>
</evidence>
<sequence length="187" mass="21830">MSTEPNDHQLFLEIKGGNLKSYEVIFRRYYAPLARFATSMVRNADIGEEMAQEVFMYIWEKRQQIELRGELKSYLFSSVKNKCLNYIKLELPRQQSMTDLSGISEASESVMFVDDTRLLKKKIQYAIDQLPEKCRNIFVLSRYGGLTYPEIAEDLEISVKTVENQMSIALKKLKETLSDELKNHRIK</sequence>
<organism evidence="7 8">
    <name type="scientific">Marinoscillum luteum</name>
    <dbReference type="NCBI Taxonomy" id="861051"/>
    <lineage>
        <taxon>Bacteria</taxon>
        <taxon>Pseudomonadati</taxon>
        <taxon>Bacteroidota</taxon>
        <taxon>Cytophagia</taxon>
        <taxon>Cytophagales</taxon>
        <taxon>Reichenbachiellaceae</taxon>
        <taxon>Marinoscillum</taxon>
    </lineage>
</organism>
<dbReference type="CDD" id="cd06171">
    <property type="entry name" value="Sigma70_r4"/>
    <property type="match status" value="1"/>
</dbReference>
<feature type="domain" description="RNA polymerase sigma factor 70 region 4 type 2" evidence="6">
    <location>
        <begin position="122"/>
        <end position="173"/>
    </location>
</feature>
<dbReference type="Proteomes" id="UP001610063">
    <property type="component" value="Unassembled WGS sequence"/>
</dbReference>
<dbReference type="InterPro" id="IPR013249">
    <property type="entry name" value="RNA_pol_sigma70_r4_t2"/>
</dbReference>
<dbReference type="SUPFAM" id="SSF88659">
    <property type="entry name" value="Sigma3 and sigma4 domains of RNA polymerase sigma factors"/>
    <property type="match status" value="1"/>
</dbReference>
<keyword evidence="2" id="KW-0805">Transcription regulation</keyword>
<comment type="caution">
    <text evidence="7">The sequence shown here is derived from an EMBL/GenBank/DDBJ whole genome shotgun (WGS) entry which is preliminary data.</text>
</comment>
<keyword evidence="3" id="KW-0731">Sigma factor</keyword>
<dbReference type="RefSeq" id="WP_395416367.1">
    <property type="nucleotide sequence ID" value="NZ_JBIPKE010000012.1"/>
</dbReference>
<comment type="similarity">
    <text evidence="1">Belongs to the sigma-70 factor family. ECF subfamily.</text>
</comment>
<evidence type="ECO:0000256" key="1">
    <source>
        <dbReference type="ARBA" id="ARBA00010641"/>
    </source>
</evidence>
<dbReference type="InterPro" id="IPR013324">
    <property type="entry name" value="RNA_pol_sigma_r3/r4-like"/>
</dbReference>
<dbReference type="InterPro" id="IPR014284">
    <property type="entry name" value="RNA_pol_sigma-70_dom"/>
</dbReference>
<evidence type="ECO:0000256" key="3">
    <source>
        <dbReference type="ARBA" id="ARBA00023082"/>
    </source>
</evidence>
<evidence type="ECO:0000256" key="4">
    <source>
        <dbReference type="ARBA" id="ARBA00023163"/>
    </source>
</evidence>
<dbReference type="PANTHER" id="PTHR43133:SF46">
    <property type="entry name" value="RNA POLYMERASE SIGMA-70 FACTOR ECF SUBFAMILY"/>
    <property type="match status" value="1"/>
</dbReference>
<dbReference type="InterPro" id="IPR014327">
    <property type="entry name" value="RNA_pol_sigma70_bacteroid"/>
</dbReference>